<proteinExistence type="predicted"/>
<dbReference type="InterPro" id="IPR009642">
    <property type="entry name" value="DUF1236"/>
</dbReference>
<evidence type="ECO:0000313" key="3">
    <source>
        <dbReference type="Proteomes" id="UP000295351"/>
    </source>
</evidence>
<dbReference type="Pfam" id="PF06823">
    <property type="entry name" value="DUF1236"/>
    <property type="match status" value="2"/>
</dbReference>
<dbReference type="EMBL" id="SLVX01000004">
    <property type="protein sequence ID" value="TCN46561.1"/>
    <property type="molecule type" value="Genomic_DNA"/>
</dbReference>
<feature type="chain" id="PRO_5020512807" evidence="1">
    <location>
        <begin position="22"/>
        <end position="211"/>
    </location>
</feature>
<gene>
    <name evidence="2" type="ORF">EV665_104236</name>
</gene>
<dbReference type="Proteomes" id="UP000295351">
    <property type="component" value="Unassembled WGS sequence"/>
</dbReference>
<keyword evidence="1" id="KW-0732">Signal</keyword>
<evidence type="ECO:0000313" key="2">
    <source>
        <dbReference type="EMBL" id="TCN46561.1"/>
    </source>
</evidence>
<keyword evidence="3" id="KW-1185">Reference proteome</keyword>
<name>A0A4R2CYZ5_SHIGR</name>
<dbReference type="RefSeq" id="WP_133033909.1">
    <property type="nucleotide sequence ID" value="NZ_BAABEI010000012.1"/>
</dbReference>
<organism evidence="2 3">
    <name type="scientific">Shinella granuli</name>
    <dbReference type="NCBI Taxonomy" id="323621"/>
    <lineage>
        <taxon>Bacteria</taxon>
        <taxon>Pseudomonadati</taxon>
        <taxon>Pseudomonadota</taxon>
        <taxon>Alphaproteobacteria</taxon>
        <taxon>Hyphomicrobiales</taxon>
        <taxon>Rhizobiaceae</taxon>
        <taxon>Shinella</taxon>
    </lineage>
</organism>
<feature type="signal peptide" evidence="1">
    <location>
        <begin position="1"/>
        <end position="21"/>
    </location>
</feature>
<comment type="caution">
    <text evidence="2">The sequence shown here is derived from an EMBL/GenBank/DDBJ whole genome shotgun (WGS) entry which is preliminary data.</text>
</comment>
<reference evidence="2 3" key="1">
    <citation type="submission" date="2019-03" db="EMBL/GenBank/DDBJ databases">
        <title>Genomic Encyclopedia of Type Strains, Phase IV (KMG-IV): sequencing the most valuable type-strain genomes for metagenomic binning, comparative biology and taxonomic classification.</title>
        <authorList>
            <person name="Goeker M."/>
        </authorList>
    </citation>
    <scope>NUCLEOTIDE SEQUENCE [LARGE SCALE GENOMIC DNA]</scope>
    <source>
        <strain evidence="2 3">DSM 18401</strain>
    </source>
</reference>
<dbReference type="AlphaFoldDB" id="A0A4R2CYZ5"/>
<accession>A0A4R2CYZ5</accession>
<evidence type="ECO:0000256" key="1">
    <source>
        <dbReference type="SAM" id="SignalP"/>
    </source>
</evidence>
<protein>
    <submittedName>
        <fullName evidence="2">Uncharacterized protein DUF1236</fullName>
    </submittedName>
</protein>
<sequence length="211" mass="21959">MRKFLMAGAALALIGATAAHADDGDKEVLGGAAGGAAGAAAGAVVGGPVGAIVGGAVGVAIGAEAAVPDDARVYVLENPTPPVVLEGQVTADTRFDDTVTLTPIPDHPDLAYVYVDNRPVIVRTDSRQVIYAPEIETTASISADIPETTITYVERHPLEPVVLEGPVEAGALIPETVQIVEVPESPSYGYIYVDQRPVLVDRNTREVIWVR</sequence>